<dbReference type="OrthoDB" id="3629087at2"/>
<evidence type="ECO:0000313" key="1">
    <source>
        <dbReference type="EMBL" id="SDX19836.1"/>
    </source>
</evidence>
<reference evidence="1 2" key="1">
    <citation type="submission" date="2016-10" db="EMBL/GenBank/DDBJ databases">
        <authorList>
            <person name="de Groot N.N."/>
        </authorList>
    </citation>
    <scope>NUCLEOTIDE SEQUENCE [LARGE SCALE GENOMIC DNA]</scope>
    <source>
        <strain evidence="1 2">CPCC 202699</strain>
    </source>
</reference>
<dbReference type="RefSeq" id="WP_091288493.1">
    <property type="nucleotide sequence ID" value="NZ_FNON01000002.1"/>
</dbReference>
<dbReference type="Proteomes" id="UP000199515">
    <property type="component" value="Unassembled WGS sequence"/>
</dbReference>
<name>A0A1H2ZR54_9PSEU</name>
<keyword evidence="2" id="KW-1185">Reference proteome</keyword>
<gene>
    <name evidence="1" type="ORF">SAMN05421504_102633</name>
</gene>
<evidence type="ECO:0000313" key="2">
    <source>
        <dbReference type="Proteomes" id="UP000199515"/>
    </source>
</evidence>
<sequence length="130" mass="14296">MPLKAKIRNACKPFLPTGDEIRYLFPASSTDFGGERAVSSVGGVNFLVVVTDRRIVVIASSYWRRYKPSSVWEVYPRSTRLGPVDIHPSFGPTISFGGLALEIDEEYVSVIRAADLEVEGDLPADPLPDL</sequence>
<proteinExistence type="predicted"/>
<dbReference type="STRING" id="589385.SAMN05421504_102633"/>
<dbReference type="AlphaFoldDB" id="A0A1H2ZR54"/>
<organism evidence="1 2">
    <name type="scientific">Amycolatopsis xylanica</name>
    <dbReference type="NCBI Taxonomy" id="589385"/>
    <lineage>
        <taxon>Bacteria</taxon>
        <taxon>Bacillati</taxon>
        <taxon>Actinomycetota</taxon>
        <taxon>Actinomycetes</taxon>
        <taxon>Pseudonocardiales</taxon>
        <taxon>Pseudonocardiaceae</taxon>
        <taxon>Amycolatopsis</taxon>
    </lineage>
</organism>
<evidence type="ECO:0008006" key="3">
    <source>
        <dbReference type="Google" id="ProtNLM"/>
    </source>
</evidence>
<dbReference type="EMBL" id="FNON01000002">
    <property type="protein sequence ID" value="SDX19836.1"/>
    <property type="molecule type" value="Genomic_DNA"/>
</dbReference>
<accession>A0A1H2ZR54</accession>
<protein>
    <recommendedName>
        <fullName evidence="3">PH domain-containing protein</fullName>
    </recommendedName>
</protein>